<protein>
    <submittedName>
        <fullName evidence="1">Uncharacterized protein</fullName>
    </submittedName>
</protein>
<organism evidence="1 2">
    <name type="scientific">Xanthomonas phage FoX4</name>
    <dbReference type="NCBI Taxonomy" id="2723900"/>
    <lineage>
        <taxon>Viruses</taxon>
        <taxon>Duplodnaviria</taxon>
        <taxon>Heunggongvirae</taxon>
        <taxon>Uroviricota</taxon>
        <taxon>Caudoviricetes</taxon>
        <taxon>Foxquatrovirus</taxon>
        <taxon>Foxquatrovirus fox4</taxon>
    </lineage>
</organism>
<reference evidence="1" key="1">
    <citation type="submission" date="2020-03" db="EMBL/GenBank/DDBJ databases">
        <title>Development of an integrated pest management strategy to control Xanthomonas campestris pv. campestris by using bacteriophages.</title>
        <authorList>
            <person name="Holtappels D."/>
            <person name="Rombouts S."/>
            <person name="Lavigne R."/>
            <person name="Wagemans J."/>
        </authorList>
    </citation>
    <scope>NUCLEOTIDE SEQUENCE</scope>
</reference>
<dbReference type="Proteomes" id="UP000671952">
    <property type="component" value="Segment"/>
</dbReference>
<name>A0A858WJZ5_9CAUD</name>
<proteinExistence type="predicted"/>
<keyword evidence="2" id="KW-1185">Reference proteome</keyword>
<gene>
    <name evidence="1" type="ORF">XccvBFoX4_gp86</name>
</gene>
<evidence type="ECO:0000313" key="1">
    <source>
        <dbReference type="EMBL" id="QJI53040.1"/>
    </source>
</evidence>
<sequence length="74" mass="8220">MTKPLDKPCIYKVPGSSHIWICTTLRDGAKRDQWGQPMHDVTDYSGIGMTPAAAWSDWRVWAGRGSMRLAVSNG</sequence>
<dbReference type="EMBL" id="MT161385">
    <property type="protein sequence ID" value="QJI53040.1"/>
    <property type="molecule type" value="Genomic_DNA"/>
</dbReference>
<evidence type="ECO:0000313" key="2">
    <source>
        <dbReference type="Proteomes" id="UP000671952"/>
    </source>
</evidence>
<accession>A0A858WJZ5</accession>